<gene>
    <name evidence="3" type="ORF">H4R34_000195</name>
</gene>
<feature type="transmembrane region" description="Helical" evidence="2">
    <location>
        <begin position="185"/>
        <end position="207"/>
    </location>
</feature>
<keyword evidence="2" id="KW-0812">Transmembrane</keyword>
<feature type="region of interest" description="Disordered" evidence="1">
    <location>
        <begin position="54"/>
        <end position="76"/>
    </location>
</feature>
<feature type="compositionally biased region" description="Polar residues" evidence="1">
    <location>
        <begin position="54"/>
        <end position="66"/>
    </location>
</feature>
<sequence length="576" mass="64509">MAASAGLTTSWSEFVLENFLEVAARLTSRALTDHETELIVRHFRSFHERIKRASQQNLTRLTTGSPPSELRPRTPQLPATNGDALAYFTPLSARTPARCRHTGKSCAQNALRGFAKSFAVSYGLNCAFHLGTAALSRDLFRRPGAVRRAATRDSLTLALFLSGLIGGYKGILCLLRRALARLGYSVAHIQALDGRLAFLAGTVAGLVSIKLDRNKSRRVAIALYVLTRSAQFGALWLMKQWRLSRKARAAAASVPCEETPLATTSPPRQLVVEATLDRWLTRVATPVTYSLAAMVVAYAILVYPRAYTAPYYKFITTYVGFETMYGRLGKRIFSHYSRYVRSLFGLEIPSSGPMDIPTLIPTGMSSRDFMAAHLDPEFAERLIPAGVHHSYFLCALEHPETPSCAWAHLKRFVVIFPRIMAVYAPLNLAMSVVFNPRAIAKSPLRWLDRFVRSVVRSSLFLNICLTWAVAATCFFRRAVFKSEHHAAYLLNGFTSGWSIFAEYPGRRVELAMYAALRAVELVWNIGCQERWWRPRRHGEALYFALSTGVLMALYQQSPDVIRDSYRSVMTRLFGTN</sequence>
<evidence type="ECO:0000313" key="4">
    <source>
        <dbReference type="Proteomes" id="UP001151582"/>
    </source>
</evidence>
<reference evidence="3" key="1">
    <citation type="submission" date="2022-07" db="EMBL/GenBank/DDBJ databases">
        <title>Phylogenomic reconstructions and comparative analyses of Kickxellomycotina fungi.</title>
        <authorList>
            <person name="Reynolds N.K."/>
            <person name="Stajich J.E."/>
            <person name="Barry K."/>
            <person name="Grigoriev I.V."/>
            <person name="Crous P."/>
            <person name="Smith M.E."/>
        </authorList>
    </citation>
    <scope>NUCLEOTIDE SEQUENCE</scope>
    <source>
        <strain evidence="3">RSA 567</strain>
    </source>
</reference>
<evidence type="ECO:0000313" key="3">
    <source>
        <dbReference type="EMBL" id="KAJ1985118.1"/>
    </source>
</evidence>
<dbReference type="PANTHER" id="PTHR12459:SF15">
    <property type="entry name" value="TRANSMEMBRANE PROTEIN 135"/>
    <property type="match status" value="1"/>
</dbReference>
<name>A0A9W8EEW6_9FUNG</name>
<keyword evidence="2" id="KW-0472">Membrane</keyword>
<proteinExistence type="predicted"/>
<feature type="transmembrane region" description="Helical" evidence="2">
    <location>
        <begin position="454"/>
        <end position="475"/>
    </location>
</feature>
<feature type="transmembrane region" description="Helical" evidence="2">
    <location>
        <begin position="157"/>
        <end position="179"/>
    </location>
</feature>
<dbReference type="EMBL" id="JANBQB010000004">
    <property type="protein sequence ID" value="KAJ1985118.1"/>
    <property type="molecule type" value="Genomic_DNA"/>
</dbReference>
<dbReference type="PANTHER" id="PTHR12459">
    <property type="entry name" value="TRANSMEMBRANE PROTEIN 135-RELATED"/>
    <property type="match status" value="1"/>
</dbReference>
<dbReference type="OrthoDB" id="291792at2759"/>
<accession>A0A9W8EEW6</accession>
<feature type="transmembrane region" description="Helical" evidence="2">
    <location>
        <begin position="412"/>
        <end position="434"/>
    </location>
</feature>
<feature type="transmembrane region" description="Helical" evidence="2">
    <location>
        <begin position="283"/>
        <end position="303"/>
    </location>
</feature>
<evidence type="ECO:0000256" key="1">
    <source>
        <dbReference type="SAM" id="MobiDB-lite"/>
    </source>
</evidence>
<comment type="caution">
    <text evidence="3">The sequence shown here is derived from an EMBL/GenBank/DDBJ whole genome shotgun (WGS) entry which is preliminary data.</text>
</comment>
<organism evidence="3 4">
    <name type="scientific">Dimargaris verticillata</name>
    <dbReference type="NCBI Taxonomy" id="2761393"/>
    <lineage>
        <taxon>Eukaryota</taxon>
        <taxon>Fungi</taxon>
        <taxon>Fungi incertae sedis</taxon>
        <taxon>Zoopagomycota</taxon>
        <taxon>Kickxellomycotina</taxon>
        <taxon>Dimargaritomycetes</taxon>
        <taxon>Dimargaritales</taxon>
        <taxon>Dimargaritaceae</taxon>
        <taxon>Dimargaris</taxon>
    </lineage>
</organism>
<keyword evidence="4" id="KW-1185">Reference proteome</keyword>
<dbReference type="InterPro" id="IPR026749">
    <property type="entry name" value="Tmem135"/>
</dbReference>
<evidence type="ECO:0008006" key="5">
    <source>
        <dbReference type="Google" id="ProtNLM"/>
    </source>
</evidence>
<dbReference type="Proteomes" id="UP001151582">
    <property type="component" value="Unassembled WGS sequence"/>
</dbReference>
<keyword evidence="2" id="KW-1133">Transmembrane helix</keyword>
<evidence type="ECO:0000256" key="2">
    <source>
        <dbReference type="SAM" id="Phobius"/>
    </source>
</evidence>
<protein>
    <recommendedName>
        <fullName evidence="5">Transmembrane protein 135 N-terminal domain-containing protein</fullName>
    </recommendedName>
</protein>
<dbReference type="AlphaFoldDB" id="A0A9W8EEW6"/>